<dbReference type="Proteomes" id="UP000593846">
    <property type="component" value="Chromosome"/>
</dbReference>
<organism evidence="1 2">
    <name type="scientific">Anabaenopsis elenkinii CCIBt3563</name>
    <dbReference type="NCBI Taxonomy" id="2779889"/>
    <lineage>
        <taxon>Bacteria</taxon>
        <taxon>Bacillati</taxon>
        <taxon>Cyanobacteriota</taxon>
        <taxon>Cyanophyceae</taxon>
        <taxon>Nostocales</taxon>
        <taxon>Nodulariaceae</taxon>
        <taxon>Anabaenopsis</taxon>
    </lineage>
</organism>
<sequence length="107" mass="13107">MKLSNLDPLIPLMELKAKLMKLPEDYVVDEEELIEFLSQRRWPERNRRIDRTTFWRWRNDNKIDNQKSFRKLDIVKLCQICDHYRLDGTRNEYLTMVDHTPDLSLNK</sequence>
<accession>A0A7S6U4X4</accession>
<reference evidence="2" key="1">
    <citation type="submission" date="2020-10" db="EMBL/GenBank/DDBJ databases">
        <title>Genome-based taxonomic classification of the species Anabaenopsis elenkinii.</title>
        <authorList>
            <person name="Delbaje E."/>
            <person name="Andreote A.P.D."/>
            <person name="Pellegrinetti T.A."/>
            <person name="Cruz R.B."/>
            <person name="Branco L.H.Z."/>
            <person name="Fiore M.F."/>
        </authorList>
    </citation>
    <scope>NUCLEOTIDE SEQUENCE [LARGE SCALE GENOMIC DNA]</scope>
    <source>
        <strain evidence="2">CCIBt3563</strain>
    </source>
</reference>
<dbReference type="AlphaFoldDB" id="A0A7S6U4X4"/>
<keyword evidence="2" id="KW-1185">Reference proteome</keyword>
<proteinExistence type="predicted"/>
<dbReference type="EMBL" id="CP063311">
    <property type="protein sequence ID" value="QOV23671.1"/>
    <property type="molecule type" value="Genomic_DNA"/>
</dbReference>
<evidence type="ECO:0000313" key="2">
    <source>
        <dbReference type="Proteomes" id="UP000593846"/>
    </source>
</evidence>
<name>A0A7S6U4X4_9CYAN</name>
<dbReference type="RefSeq" id="WP_200989217.1">
    <property type="nucleotide sequence ID" value="NZ_CP063311.1"/>
</dbReference>
<dbReference type="KEGG" id="aee:IM676_05095"/>
<gene>
    <name evidence="1" type="ORF">IM676_05095</name>
</gene>
<protein>
    <submittedName>
        <fullName evidence="1">Uncharacterized protein</fullName>
    </submittedName>
</protein>
<evidence type="ECO:0000313" key="1">
    <source>
        <dbReference type="EMBL" id="QOV23671.1"/>
    </source>
</evidence>